<keyword evidence="2" id="KW-0812">Transmembrane</keyword>
<evidence type="ECO:0000256" key="2">
    <source>
        <dbReference type="SAM" id="Phobius"/>
    </source>
</evidence>
<name>A0ABN2MUV5_9PSEU</name>
<accession>A0ABN2MUV5</accession>
<feature type="transmembrane region" description="Helical" evidence="2">
    <location>
        <begin position="163"/>
        <end position="187"/>
    </location>
</feature>
<proteinExistence type="predicted"/>
<feature type="transmembrane region" description="Helical" evidence="2">
    <location>
        <begin position="90"/>
        <end position="114"/>
    </location>
</feature>
<comment type="caution">
    <text evidence="3">The sequence shown here is derived from an EMBL/GenBank/DDBJ whole genome shotgun (WGS) entry which is preliminary data.</text>
</comment>
<dbReference type="Proteomes" id="UP001500449">
    <property type="component" value="Unassembled WGS sequence"/>
</dbReference>
<dbReference type="PANTHER" id="PTHR36844">
    <property type="entry name" value="PROTEASE PRSW"/>
    <property type="match status" value="1"/>
</dbReference>
<evidence type="ECO:0008006" key="5">
    <source>
        <dbReference type="Google" id="ProtNLM"/>
    </source>
</evidence>
<gene>
    <name evidence="3" type="ORF">GCM10009836_18330</name>
</gene>
<feature type="transmembrane region" description="Helical" evidence="2">
    <location>
        <begin position="55"/>
        <end position="78"/>
    </location>
</feature>
<dbReference type="Pfam" id="PF13367">
    <property type="entry name" value="PrsW-protease"/>
    <property type="match status" value="1"/>
</dbReference>
<evidence type="ECO:0000313" key="3">
    <source>
        <dbReference type="EMBL" id="GAA1839506.1"/>
    </source>
</evidence>
<feature type="transmembrane region" description="Helical" evidence="2">
    <location>
        <begin position="235"/>
        <end position="254"/>
    </location>
</feature>
<protein>
    <recommendedName>
        <fullName evidence="5">RsiW-degrading membrane proteinase PrsW (M82 family)</fullName>
    </recommendedName>
</protein>
<feature type="transmembrane region" description="Helical" evidence="2">
    <location>
        <begin position="266"/>
        <end position="287"/>
    </location>
</feature>
<feature type="compositionally biased region" description="Pro residues" evidence="1">
    <location>
        <begin position="418"/>
        <end position="483"/>
    </location>
</feature>
<dbReference type="PANTHER" id="PTHR36844:SF1">
    <property type="entry name" value="PROTEASE PRSW"/>
    <property type="match status" value="1"/>
</dbReference>
<keyword evidence="4" id="KW-1185">Reference proteome</keyword>
<dbReference type="RefSeq" id="WP_344414512.1">
    <property type="nucleotide sequence ID" value="NZ_BAAAQK010000005.1"/>
</dbReference>
<feature type="transmembrane region" description="Helical" evidence="2">
    <location>
        <begin position="27"/>
        <end position="49"/>
    </location>
</feature>
<feature type="region of interest" description="Disordered" evidence="1">
    <location>
        <begin position="394"/>
        <end position="483"/>
    </location>
</feature>
<reference evidence="3 4" key="1">
    <citation type="journal article" date="2019" name="Int. J. Syst. Evol. Microbiol.">
        <title>The Global Catalogue of Microorganisms (GCM) 10K type strain sequencing project: providing services to taxonomists for standard genome sequencing and annotation.</title>
        <authorList>
            <consortium name="The Broad Institute Genomics Platform"/>
            <consortium name="The Broad Institute Genome Sequencing Center for Infectious Disease"/>
            <person name="Wu L."/>
            <person name="Ma J."/>
        </authorList>
    </citation>
    <scope>NUCLEOTIDE SEQUENCE [LARGE SCALE GENOMIC DNA]</scope>
    <source>
        <strain evidence="3 4">JCM 16009</strain>
    </source>
</reference>
<dbReference type="InterPro" id="IPR026898">
    <property type="entry name" value="PrsW"/>
</dbReference>
<feature type="transmembrane region" description="Helical" evidence="2">
    <location>
        <begin position="126"/>
        <end position="151"/>
    </location>
</feature>
<evidence type="ECO:0000313" key="4">
    <source>
        <dbReference type="Proteomes" id="UP001500449"/>
    </source>
</evidence>
<keyword evidence="2" id="KW-0472">Membrane</keyword>
<sequence length="483" mass="50784">MAYPVPTGAPDGDPRARHTHAARRRGVLLPVAGLVLLGICGLVVLGLVGNSVGPGGVLVGALCALLPVGPVVATFLWIDRWEPEPPRMLLVAFLWGACFAALSALLINSSAALAVDEFLGRGSGDVLGAVVIAPFVEEALKGLFLVGLLIWRRKEFDGIVDGIVYAGLVAAGFAFTENILYIGRAFAEDAVAGQSGGVLAVLLLRGVFSPFAHPLFTAMTGIGAGIAAASRSVTIRVLAVLAGYLVAVVLHALWNGAASILGGTGFVQVYVVVMVPLFIGLAIVVVWQRRREARTVALQLPSFAQAGWIAWSEVPLLGNLAKRRGWRRAVRARSGKHAAKAVTEYQYAVTELAFLRSRIARGSVRDSAAELTAERLRGLAKARARALGMPDALTAAWGGDHPPGWSPPPAHTISAPLPQAPPPGYAPPPYAGAPQGPPSPYRPQVPPPFPPQQYPPQPPPFPQQSPQGQPPQQPPPGWVPPQR</sequence>
<evidence type="ECO:0000256" key="1">
    <source>
        <dbReference type="SAM" id="MobiDB-lite"/>
    </source>
</evidence>
<dbReference type="EMBL" id="BAAAQK010000005">
    <property type="protein sequence ID" value="GAA1839506.1"/>
    <property type="molecule type" value="Genomic_DNA"/>
</dbReference>
<keyword evidence="2" id="KW-1133">Transmembrane helix</keyword>
<feature type="transmembrane region" description="Helical" evidence="2">
    <location>
        <begin position="207"/>
        <end position="228"/>
    </location>
</feature>
<organism evidence="3 4">
    <name type="scientific">Pseudonocardia ailaonensis</name>
    <dbReference type="NCBI Taxonomy" id="367279"/>
    <lineage>
        <taxon>Bacteria</taxon>
        <taxon>Bacillati</taxon>
        <taxon>Actinomycetota</taxon>
        <taxon>Actinomycetes</taxon>
        <taxon>Pseudonocardiales</taxon>
        <taxon>Pseudonocardiaceae</taxon>
        <taxon>Pseudonocardia</taxon>
    </lineage>
</organism>